<dbReference type="EMBL" id="HBUF01194729">
    <property type="protein sequence ID" value="CAG6659625.1"/>
    <property type="molecule type" value="Transcribed_RNA"/>
</dbReference>
<dbReference type="EMBL" id="HBUF01369644">
    <property type="protein sequence ID" value="CAG6725474.1"/>
    <property type="molecule type" value="Transcribed_RNA"/>
</dbReference>
<proteinExistence type="predicted"/>
<dbReference type="EMBL" id="HBUF01369646">
    <property type="protein sequence ID" value="CAG6725480.1"/>
    <property type="molecule type" value="Transcribed_RNA"/>
</dbReference>
<dbReference type="EMBL" id="HBUF01033297">
    <property type="protein sequence ID" value="CAG6615586.1"/>
    <property type="molecule type" value="Transcribed_RNA"/>
</dbReference>
<dbReference type="EMBL" id="HBUF01369645">
    <property type="protein sequence ID" value="CAG6725477.1"/>
    <property type="molecule type" value="Transcribed_RNA"/>
</dbReference>
<dbReference type="EMBL" id="HBUF01369643">
    <property type="protein sequence ID" value="CAG6725471.1"/>
    <property type="molecule type" value="Transcribed_RNA"/>
</dbReference>
<organism evidence="1">
    <name type="scientific">Cacopsylla melanoneura</name>
    <dbReference type="NCBI Taxonomy" id="428564"/>
    <lineage>
        <taxon>Eukaryota</taxon>
        <taxon>Metazoa</taxon>
        <taxon>Ecdysozoa</taxon>
        <taxon>Arthropoda</taxon>
        <taxon>Hexapoda</taxon>
        <taxon>Insecta</taxon>
        <taxon>Pterygota</taxon>
        <taxon>Neoptera</taxon>
        <taxon>Paraneoptera</taxon>
        <taxon>Hemiptera</taxon>
        <taxon>Sternorrhyncha</taxon>
        <taxon>Psylloidea</taxon>
        <taxon>Psyllidae</taxon>
        <taxon>Psyllinae</taxon>
        <taxon>Cacopsylla</taxon>
    </lineage>
</organism>
<dbReference type="EMBL" id="HBUF01594575">
    <property type="protein sequence ID" value="CAG6774358.1"/>
    <property type="molecule type" value="Transcribed_RNA"/>
</dbReference>
<dbReference type="EMBL" id="HBUF01033296">
    <property type="protein sequence ID" value="CAG6615584.1"/>
    <property type="molecule type" value="Transcribed_RNA"/>
</dbReference>
<name>A0A8D9F1M6_9HEMI</name>
<evidence type="ECO:0000313" key="1">
    <source>
        <dbReference type="EMBL" id="CAG6774358.1"/>
    </source>
</evidence>
<dbReference type="AlphaFoldDB" id="A0A8D9F1M6"/>
<sequence>MCGPTSLASFSEELLSLNCRQRKLGKASLGAVLRLLFLDSCFPTFYVSTSTLSVPLNTVRGWVACPLIVNHLICSGLMSTRCRYSWDLSSQYLVSKQSPCIHSYFTPCPCLYSAQSLVLSADSLLVDLRGRLK</sequence>
<accession>A0A8D9F1M6</accession>
<dbReference type="EMBL" id="HBUF01194728">
    <property type="protein sequence ID" value="CAG6659622.1"/>
    <property type="molecule type" value="Transcribed_RNA"/>
</dbReference>
<dbReference type="EMBL" id="HBUF01369647">
    <property type="protein sequence ID" value="CAG6725483.1"/>
    <property type="molecule type" value="Transcribed_RNA"/>
</dbReference>
<protein>
    <submittedName>
        <fullName evidence="1">Uncharacterized protein</fullName>
    </submittedName>
</protein>
<reference evidence="1" key="1">
    <citation type="submission" date="2021-05" db="EMBL/GenBank/DDBJ databases">
        <authorList>
            <person name="Alioto T."/>
            <person name="Alioto T."/>
            <person name="Gomez Garrido J."/>
        </authorList>
    </citation>
    <scope>NUCLEOTIDE SEQUENCE</scope>
</reference>
<dbReference type="EMBL" id="HBUF01594576">
    <property type="protein sequence ID" value="CAG6774360.1"/>
    <property type="molecule type" value="Transcribed_RNA"/>
</dbReference>